<evidence type="ECO:0000313" key="2">
    <source>
        <dbReference type="Proteomes" id="UP000006038"/>
    </source>
</evidence>
<dbReference type="Proteomes" id="UP000006038">
    <property type="component" value="Unassembled WGS sequence"/>
</dbReference>
<dbReference type="HOGENOM" id="CLU_2744057_0_0_1"/>
<reference evidence="1" key="1">
    <citation type="submission" date="2013-04" db="UniProtKB">
        <authorList>
            <consortium name="EnsemblPlants"/>
        </authorList>
    </citation>
    <scope>IDENTIFICATION</scope>
</reference>
<protein>
    <submittedName>
        <fullName evidence="1">Uncharacterized protein</fullName>
    </submittedName>
</protein>
<dbReference type="AlphaFoldDB" id="J3LEB0"/>
<proteinExistence type="predicted"/>
<name>J3LEB0_ORYBR</name>
<dbReference type="Gramene" id="OB02G29770.1">
    <property type="protein sequence ID" value="OB02G29770.1"/>
    <property type="gene ID" value="OB02G29770"/>
</dbReference>
<keyword evidence="2" id="KW-1185">Reference proteome</keyword>
<evidence type="ECO:0000313" key="1">
    <source>
        <dbReference type="EnsemblPlants" id="OB02G29770.1"/>
    </source>
</evidence>
<organism evidence="1">
    <name type="scientific">Oryza brachyantha</name>
    <name type="common">malo sina</name>
    <dbReference type="NCBI Taxonomy" id="4533"/>
    <lineage>
        <taxon>Eukaryota</taxon>
        <taxon>Viridiplantae</taxon>
        <taxon>Streptophyta</taxon>
        <taxon>Embryophyta</taxon>
        <taxon>Tracheophyta</taxon>
        <taxon>Spermatophyta</taxon>
        <taxon>Magnoliopsida</taxon>
        <taxon>Liliopsida</taxon>
        <taxon>Poales</taxon>
        <taxon>Poaceae</taxon>
        <taxon>BOP clade</taxon>
        <taxon>Oryzoideae</taxon>
        <taxon>Oryzeae</taxon>
        <taxon>Oryzinae</taxon>
        <taxon>Oryza</taxon>
    </lineage>
</organism>
<accession>J3LEB0</accession>
<dbReference type="EnsemblPlants" id="OB02G29770.1">
    <property type="protein sequence ID" value="OB02G29770.1"/>
    <property type="gene ID" value="OB02G29770"/>
</dbReference>
<sequence length="71" mass="8821">MHVRRSGFLLTYIRYQYTYRQTYARRCKYVCAWSIHIYVRIQALICMKLLDLRTYVYVRICVLFLFTACYE</sequence>